<name>A0A060HXD0_RHIET</name>
<evidence type="ECO:0000256" key="5">
    <source>
        <dbReference type="ARBA" id="ARBA00022519"/>
    </source>
</evidence>
<dbReference type="InterPro" id="IPR058982">
    <property type="entry name" value="Beta-barrel_AprE"/>
</dbReference>
<sequence length="437" mass="47585">MAGIDRDGGLSASIRRHLLASLVMCGGLVVGVGGWASTTNLAGAAVASGSFVVDSYVKKVQHPTGGVVGEILVHEGSEVKAGDVVLRLDATATRANLAIVTRRLDEFQARFARLGAERDDLPAIVFPDSLLTRRDDPEIAAILRGEERLFAIRREALRSKTAQLRERILQYQHEIEGVKAQEIAYSEGIEVLDKEIASLTSLRMQGAVSDQRLNSLKTQRATFGGDRGEQIAAQAQAAGRITETNLQILQVDQDLKAEVGRELRDTQAQIGEYVERKIAAEDELKRTDIVAPQSGIVHSLQAHTIGGVLTPADPIMLIVPENDSLALEVRLAPKDIDQLQIGQRAVLRMSAFNQRTTPELNGHVSLIAADLTTDQRSGLSYYLVRIAVPPEELQKLDGLTLLPGMPAEAFIQTSERTALSYLVKPLTDQLNRAFRDE</sequence>
<protein>
    <recommendedName>
        <fullName evidence="9">Membrane fusion protein (MFP) family protein</fullName>
    </recommendedName>
</protein>
<dbReference type="Pfam" id="PF26002">
    <property type="entry name" value="Beta-barrel_AprE"/>
    <property type="match status" value="1"/>
</dbReference>
<evidence type="ECO:0000256" key="7">
    <source>
        <dbReference type="ARBA" id="ARBA00022989"/>
    </source>
</evidence>
<keyword evidence="3 9" id="KW-0813">Transport</keyword>
<keyword evidence="6 9" id="KW-0812">Transmembrane</keyword>
<dbReference type="Gene3D" id="2.40.50.100">
    <property type="match status" value="1"/>
</dbReference>
<keyword evidence="5 9" id="KW-0997">Cell inner membrane</keyword>
<organism evidence="13 14">
    <name type="scientific">Rhizobium etli bv. mimosae str. IE4771</name>
    <dbReference type="NCBI Taxonomy" id="1432050"/>
    <lineage>
        <taxon>Bacteria</taxon>
        <taxon>Pseudomonadati</taxon>
        <taxon>Pseudomonadota</taxon>
        <taxon>Alphaproteobacteria</taxon>
        <taxon>Hyphomicrobiales</taxon>
        <taxon>Rhizobiaceae</taxon>
        <taxon>Rhizobium/Agrobacterium group</taxon>
        <taxon>Rhizobium</taxon>
    </lineage>
</organism>
<dbReference type="Proteomes" id="UP000027180">
    <property type="component" value="Chromosome"/>
</dbReference>
<evidence type="ECO:0000259" key="11">
    <source>
        <dbReference type="Pfam" id="PF25994"/>
    </source>
</evidence>
<dbReference type="InterPro" id="IPR010129">
    <property type="entry name" value="T1SS_HlyD"/>
</dbReference>
<feature type="domain" description="AprE-like long alpha-helical hairpin" evidence="11">
    <location>
        <begin position="94"/>
        <end position="283"/>
    </location>
</feature>
<comment type="similarity">
    <text evidence="2 9">Belongs to the membrane fusion protein (MFP) (TC 8.A.1) family.</text>
</comment>
<evidence type="ECO:0000256" key="6">
    <source>
        <dbReference type="ARBA" id="ARBA00022692"/>
    </source>
</evidence>
<dbReference type="GO" id="GO:0005886">
    <property type="term" value="C:plasma membrane"/>
    <property type="evidence" value="ECO:0007669"/>
    <property type="project" value="UniProtKB-SubCell"/>
</dbReference>
<evidence type="ECO:0000256" key="4">
    <source>
        <dbReference type="ARBA" id="ARBA00022475"/>
    </source>
</evidence>
<dbReference type="EMBL" id="CP006986">
    <property type="protein sequence ID" value="AIC26247.1"/>
    <property type="molecule type" value="Genomic_DNA"/>
</dbReference>
<feature type="coiled-coil region" evidence="10">
    <location>
        <begin position="154"/>
        <end position="181"/>
    </location>
</feature>
<evidence type="ECO:0000313" key="13">
    <source>
        <dbReference type="EMBL" id="AIC26247.1"/>
    </source>
</evidence>
<evidence type="ECO:0000256" key="1">
    <source>
        <dbReference type="ARBA" id="ARBA00004377"/>
    </source>
</evidence>
<proteinExistence type="inferred from homology"/>
<dbReference type="Gene3D" id="2.40.30.170">
    <property type="match status" value="1"/>
</dbReference>
<dbReference type="Pfam" id="PF25994">
    <property type="entry name" value="HH_AprE"/>
    <property type="match status" value="1"/>
</dbReference>
<dbReference type="NCBIfam" id="TIGR01843">
    <property type="entry name" value="type_I_hlyD"/>
    <property type="match status" value="1"/>
</dbReference>
<feature type="domain" description="AprE-like beta-barrel" evidence="12">
    <location>
        <begin position="325"/>
        <end position="413"/>
    </location>
</feature>
<evidence type="ECO:0000256" key="8">
    <source>
        <dbReference type="ARBA" id="ARBA00023136"/>
    </source>
</evidence>
<dbReference type="PRINTS" id="PR01490">
    <property type="entry name" value="RTXTOXIND"/>
</dbReference>
<evidence type="ECO:0000313" key="14">
    <source>
        <dbReference type="Proteomes" id="UP000027180"/>
    </source>
</evidence>
<gene>
    <name evidence="13" type="ORF">IE4771_CH01096</name>
</gene>
<dbReference type="InterPro" id="IPR058781">
    <property type="entry name" value="HH_AprE-like"/>
</dbReference>
<dbReference type="GO" id="GO:0015031">
    <property type="term" value="P:protein transport"/>
    <property type="evidence" value="ECO:0007669"/>
    <property type="project" value="InterPro"/>
</dbReference>
<dbReference type="PANTHER" id="PTHR30386:SF17">
    <property type="entry name" value="ALKALINE PROTEASE SECRETION PROTEIN APRE"/>
    <property type="match status" value="1"/>
</dbReference>
<keyword evidence="10" id="KW-0175">Coiled coil</keyword>
<dbReference type="AlphaFoldDB" id="A0A060HXD0"/>
<evidence type="ECO:0000256" key="2">
    <source>
        <dbReference type="ARBA" id="ARBA00009477"/>
    </source>
</evidence>
<dbReference type="KEGG" id="rei:IE4771_CH01096"/>
<feature type="transmembrane region" description="Helical" evidence="9">
    <location>
        <begin position="18"/>
        <end position="36"/>
    </location>
</feature>
<evidence type="ECO:0000259" key="12">
    <source>
        <dbReference type="Pfam" id="PF26002"/>
    </source>
</evidence>
<accession>A0A060HXD0</accession>
<dbReference type="OrthoDB" id="9810980at2"/>
<keyword evidence="7 9" id="KW-1133">Transmembrane helix</keyword>
<dbReference type="HOGENOM" id="CLU_023976_1_1_5"/>
<reference evidence="13 14" key="1">
    <citation type="submission" date="2013-12" db="EMBL/GenBank/DDBJ databases">
        <title>Complete genome sequence of Rhizobium etli bv. mimosae IE4771.</title>
        <authorList>
            <person name="Bustos P."/>
            <person name="Santamaria R.I."/>
            <person name="Lozano L."/>
            <person name="Ormeno-Orrillo E."/>
            <person name="Rogel M.A."/>
            <person name="Romero D."/>
            <person name="Cevallos M.A."/>
            <person name="Martinez-Romero E."/>
            <person name="Gonzalez V."/>
        </authorList>
    </citation>
    <scope>NUCLEOTIDE SEQUENCE [LARGE SCALE GENOMIC DNA]</scope>
    <source>
        <strain evidence="13 14">IE4771</strain>
    </source>
</reference>
<evidence type="ECO:0000256" key="3">
    <source>
        <dbReference type="ARBA" id="ARBA00022448"/>
    </source>
</evidence>
<comment type="subcellular location">
    <subcellularLocation>
        <location evidence="1 9">Cell inner membrane</location>
        <topology evidence="1 9">Single-pass membrane protein</topology>
    </subcellularLocation>
</comment>
<dbReference type="PANTHER" id="PTHR30386">
    <property type="entry name" value="MEMBRANE FUSION SUBUNIT OF EMRAB-TOLC MULTIDRUG EFFLUX PUMP"/>
    <property type="match status" value="1"/>
</dbReference>
<evidence type="ECO:0000256" key="10">
    <source>
        <dbReference type="SAM" id="Coils"/>
    </source>
</evidence>
<dbReference type="InterPro" id="IPR050739">
    <property type="entry name" value="MFP"/>
</dbReference>
<dbReference type="RefSeq" id="WP_038687447.1">
    <property type="nucleotide sequence ID" value="NZ_CP006986.1"/>
</dbReference>
<keyword evidence="4 9" id="KW-1003">Cell membrane</keyword>
<keyword evidence="8 9" id="KW-0472">Membrane</keyword>
<evidence type="ECO:0000256" key="9">
    <source>
        <dbReference type="RuleBase" id="RU365093"/>
    </source>
</evidence>